<evidence type="ECO:0000313" key="1">
    <source>
        <dbReference type="EMBL" id="KAK4321891.1"/>
    </source>
</evidence>
<keyword evidence="2" id="KW-1185">Reference proteome</keyword>
<reference evidence="1" key="1">
    <citation type="submission" date="2023-11" db="EMBL/GenBank/DDBJ databases">
        <title>Genome assemblies of two species of porcelain crab, Petrolisthes cinctipes and Petrolisthes manimaculis (Anomura: Porcellanidae).</title>
        <authorList>
            <person name="Angst P."/>
        </authorList>
    </citation>
    <scope>NUCLEOTIDE SEQUENCE</scope>
    <source>
        <strain evidence="1">PB745_02</strain>
        <tissue evidence="1">Gill</tissue>
    </source>
</reference>
<dbReference type="Proteomes" id="UP001292094">
    <property type="component" value="Unassembled WGS sequence"/>
</dbReference>
<comment type="caution">
    <text evidence="1">The sequence shown here is derived from an EMBL/GenBank/DDBJ whole genome shotgun (WGS) entry which is preliminary data.</text>
</comment>
<organism evidence="1 2">
    <name type="scientific">Petrolisthes manimaculis</name>
    <dbReference type="NCBI Taxonomy" id="1843537"/>
    <lineage>
        <taxon>Eukaryota</taxon>
        <taxon>Metazoa</taxon>
        <taxon>Ecdysozoa</taxon>
        <taxon>Arthropoda</taxon>
        <taxon>Crustacea</taxon>
        <taxon>Multicrustacea</taxon>
        <taxon>Malacostraca</taxon>
        <taxon>Eumalacostraca</taxon>
        <taxon>Eucarida</taxon>
        <taxon>Decapoda</taxon>
        <taxon>Pleocyemata</taxon>
        <taxon>Anomura</taxon>
        <taxon>Galatheoidea</taxon>
        <taxon>Porcellanidae</taxon>
        <taxon>Petrolisthes</taxon>
    </lineage>
</organism>
<sequence>MQGVYDEEVCRDLFERQEDDRTRGHSKKLYVRISRLNIRKNFFGNRVVENWNDLPEQVITSGSVLKFERALDKVWGSQPVKYDYRVRIEKLRPRHIHPNHRTD</sequence>
<evidence type="ECO:0000313" key="2">
    <source>
        <dbReference type="Proteomes" id="UP001292094"/>
    </source>
</evidence>
<protein>
    <submittedName>
        <fullName evidence="1">Uncharacterized protein</fullName>
    </submittedName>
</protein>
<accession>A0AAE1UIT6</accession>
<proteinExistence type="predicted"/>
<name>A0AAE1UIT6_9EUCA</name>
<dbReference type="EMBL" id="JAWZYT010000555">
    <property type="protein sequence ID" value="KAK4321891.1"/>
    <property type="molecule type" value="Genomic_DNA"/>
</dbReference>
<gene>
    <name evidence="1" type="ORF">Pmani_007354</name>
</gene>
<dbReference type="AlphaFoldDB" id="A0AAE1UIT6"/>